<dbReference type="AlphaFoldDB" id="A0A7M3SVZ6"/>
<keyword evidence="1" id="KW-0812">Transmembrane</keyword>
<dbReference type="Proteomes" id="UP000462152">
    <property type="component" value="Unassembled WGS sequence"/>
</dbReference>
<dbReference type="RefSeq" id="WP_129315837.1">
    <property type="nucleotide sequence ID" value="NZ_NOIQ01000013.1"/>
</dbReference>
<keyword evidence="3" id="KW-1185">Reference proteome</keyword>
<dbReference type="EMBL" id="WOGT01000011">
    <property type="protein sequence ID" value="MUN55961.1"/>
    <property type="molecule type" value="Genomic_DNA"/>
</dbReference>
<evidence type="ECO:0000313" key="2">
    <source>
        <dbReference type="EMBL" id="MUN55961.1"/>
    </source>
</evidence>
<feature type="transmembrane region" description="Helical" evidence="1">
    <location>
        <begin position="98"/>
        <end position="124"/>
    </location>
</feature>
<sequence>MNLLFLRKTFSDPATWALPVVAFMLTSAMAYTVVGGVSFLLHDESSNQLFYMLCAALAAILLAVPMSSLMSSAARLMARQRERRLSTLRLLGASGLKLRALSLIESGTLAVTGIVLGAVLYGLLTPLVGLVHLTGHAIGASGLWLGFEGLLGVGVLLLALALVSALSGLSRLEITPLSVRSRELPRRVRWIRLVAGGLLIFVALVCSVAVSSGLGGAMVFAFIVISLSIPLIAVNLLGPLVLKWIGTADAKTARSAERLIAARNLLESPQEMWRQIGSIAFSVYMAVMLGSGVAMSMAGSTADADRQDLILVHDVRTGVLVTLVMSFLMVAFSVGINQTAQVLDRQEMYRALSRMGMSIDRLGRVRRLSVMRPLVLVVIISGLVAVVTLFPLVGAGLVAQPVTMAVIAAAIVFGICTVWAACASTTPVLRRTLED</sequence>
<feature type="transmembrane region" description="Helical" evidence="1">
    <location>
        <begin position="144"/>
        <end position="169"/>
    </location>
</feature>
<feature type="transmembrane region" description="Helical" evidence="1">
    <location>
        <begin position="318"/>
        <end position="340"/>
    </location>
</feature>
<feature type="transmembrane region" description="Helical" evidence="1">
    <location>
        <begin position="49"/>
        <end position="77"/>
    </location>
</feature>
<accession>A0A7M3SVZ6</accession>
<feature type="transmembrane region" description="Helical" evidence="1">
    <location>
        <begin position="405"/>
        <end position="429"/>
    </location>
</feature>
<name>A0A7M3SVZ6_9MICC</name>
<feature type="transmembrane region" description="Helical" evidence="1">
    <location>
        <begin position="276"/>
        <end position="298"/>
    </location>
</feature>
<feature type="transmembrane region" description="Helical" evidence="1">
    <location>
        <begin position="217"/>
        <end position="242"/>
    </location>
</feature>
<keyword evidence="1" id="KW-0472">Membrane</keyword>
<feature type="transmembrane region" description="Helical" evidence="1">
    <location>
        <begin position="190"/>
        <end position="211"/>
    </location>
</feature>
<keyword evidence="1" id="KW-1133">Transmembrane helix</keyword>
<proteinExistence type="predicted"/>
<organism evidence="2 3">
    <name type="scientific">Rothia koreensis</name>
    <dbReference type="NCBI Taxonomy" id="592378"/>
    <lineage>
        <taxon>Bacteria</taxon>
        <taxon>Bacillati</taxon>
        <taxon>Actinomycetota</taxon>
        <taxon>Actinomycetes</taxon>
        <taxon>Micrococcales</taxon>
        <taxon>Micrococcaceae</taxon>
        <taxon>Rothia</taxon>
    </lineage>
</organism>
<dbReference type="OrthoDB" id="5118998at2"/>
<evidence type="ECO:0000313" key="3">
    <source>
        <dbReference type="Proteomes" id="UP000462152"/>
    </source>
</evidence>
<evidence type="ECO:0000256" key="1">
    <source>
        <dbReference type="SAM" id="Phobius"/>
    </source>
</evidence>
<gene>
    <name evidence="2" type="ORF">GMA10_12205</name>
</gene>
<feature type="transmembrane region" description="Helical" evidence="1">
    <location>
        <begin position="374"/>
        <end position="399"/>
    </location>
</feature>
<reference evidence="2 3" key="1">
    <citation type="submission" date="2019-12" db="EMBL/GenBank/DDBJ databases">
        <authorList>
            <person name="Li J."/>
            <person name="Shi Y."/>
            <person name="Xu G."/>
            <person name="Xiao D."/>
            <person name="Ran X."/>
        </authorList>
    </citation>
    <scope>NUCLEOTIDE SEQUENCE [LARGE SCALE GENOMIC DNA]</scope>
    <source>
        <strain evidence="2 3">JCM 15915</strain>
    </source>
</reference>
<protein>
    <submittedName>
        <fullName evidence="2">Permease</fullName>
    </submittedName>
</protein>
<comment type="caution">
    <text evidence="2">The sequence shown here is derived from an EMBL/GenBank/DDBJ whole genome shotgun (WGS) entry which is preliminary data.</text>
</comment>